<feature type="transmembrane region" description="Helical" evidence="2">
    <location>
        <begin position="20"/>
        <end position="43"/>
    </location>
</feature>
<protein>
    <submittedName>
        <fullName evidence="4">Glycosyltransferase</fullName>
    </submittedName>
</protein>
<dbReference type="InterPro" id="IPR029044">
    <property type="entry name" value="Nucleotide-diphossugar_trans"/>
</dbReference>
<dbReference type="InterPro" id="IPR001173">
    <property type="entry name" value="Glyco_trans_2-like"/>
</dbReference>
<organism evidence="4">
    <name type="scientific">Mariniphaga anaerophila</name>
    <dbReference type="NCBI Taxonomy" id="1484053"/>
    <lineage>
        <taxon>Bacteria</taxon>
        <taxon>Pseudomonadati</taxon>
        <taxon>Bacteroidota</taxon>
        <taxon>Bacteroidia</taxon>
        <taxon>Marinilabiliales</taxon>
        <taxon>Prolixibacteraceae</taxon>
        <taxon>Mariniphaga</taxon>
    </lineage>
</organism>
<keyword evidence="2" id="KW-0472">Membrane</keyword>
<feature type="non-terminal residue" evidence="4">
    <location>
        <position position="240"/>
    </location>
</feature>
<feature type="domain" description="Glycosyltransferase 2-like" evidence="3">
    <location>
        <begin position="56"/>
        <end position="170"/>
    </location>
</feature>
<reference evidence="4" key="1">
    <citation type="journal article" date="2020" name="mSystems">
        <title>Genome- and Community-Level Interaction Insights into Carbon Utilization and Element Cycling Functions of Hydrothermarchaeota in Hydrothermal Sediment.</title>
        <authorList>
            <person name="Zhou Z."/>
            <person name="Liu Y."/>
            <person name="Xu W."/>
            <person name="Pan J."/>
            <person name="Luo Z.H."/>
            <person name="Li M."/>
        </authorList>
    </citation>
    <scope>NUCLEOTIDE SEQUENCE [LARGE SCALE GENOMIC DNA]</scope>
    <source>
        <strain evidence="4">SpSt-1217</strain>
    </source>
</reference>
<dbReference type="Pfam" id="PF00535">
    <property type="entry name" value="Glycos_transf_2"/>
    <property type="match status" value="1"/>
</dbReference>
<evidence type="ECO:0000313" key="4">
    <source>
        <dbReference type="EMBL" id="HDR52282.1"/>
    </source>
</evidence>
<dbReference type="AlphaFoldDB" id="A0A831PMG9"/>
<keyword evidence="2" id="KW-0812">Transmembrane</keyword>
<dbReference type="Proteomes" id="UP000886047">
    <property type="component" value="Unassembled WGS sequence"/>
</dbReference>
<accession>A0A831PMG9</accession>
<dbReference type="Gene3D" id="3.90.550.10">
    <property type="entry name" value="Spore Coat Polysaccharide Biosynthesis Protein SpsA, Chain A"/>
    <property type="match status" value="1"/>
</dbReference>
<evidence type="ECO:0000256" key="1">
    <source>
        <dbReference type="ARBA" id="ARBA00038494"/>
    </source>
</evidence>
<dbReference type="SUPFAM" id="SSF53448">
    <property type="entry name" value="Nucleotide-diphospho-sugar transferases"/>
    <property type="match status" value="1"/>
</dbReference>
<name>A0A831PMG9_9BACT</name>
<evidence type="ECO:0000259" key="3">
    <source>
        <dbReference type="Pfam" id="PF00535"/>
    </source>
</evidence>
<gene>
    <name evidence="4" type="ORF">ENN90_11785</name>
</gene>
<dbReference type="EMBL" id="DSDK01000654">
    <property type="protein sequence ID" value="HDR52282.1"/>
    <property type="molecule type" value="Genomic_DNA"/>
</dbReference>
<proteinExistence type="inferred from homology"/>
<sequence length="240" mass="27284">MLESFLIAALNMHFAEWAMTGAFVLLFLIRVVYLVFFTGRVAFQKKQAGGEQKPVSLLMTLRNEEDCLRKNMPRLLSMNNVDFEVVAVDDFSHDNSLTVLGAFCANSPRLKVSSLNQETRYSEKLAQNVALKAAQNEWVMVVPPSINQFNEHWLAAVSKNLDEGKDLVVSYSNVQSGKDFIRLLFRVEYFFQQVKSFGFILNGLPYVITEDNAAFRKKKYFEVGGFRGKIAEPFANLELV</sequence>
<dbReference type="PANTHER" id="PTHR43630">
    <property type="entry name" value="POLY-BETA-1,6-N-ACETYL-D-GLUCOSAMINE SYNTHASE"/>
    <property type="match status" value="1"/>
</dbReference>
<keyword evidence="2" id="KW-1133">Transmembrane helix</keyword>
<comment type="similarity">
    <text evidence="1">Belongs to the glycosyltransferase 2 family. WaaE/KdtX subfamily.</text>
</comment>
<dbReference type="PANTHER" id="PTHR43630:SF2">
    <property type="entry name" value="GLYCOSYLTRANSFERASE"/>
    <property type="match status" value="1"/>
</dbReference>
<evidence type="ECO:0000256" key="2">
    <source>
        <dbReference type="SAM" id="Phobius"/>
    </source>
</evidence>
<comment type="caution">
    <text evidence="4">The sequence shown here is derived from an EMBL/GenBank/DDBJ whole genome shotgun (WGS) entry which is preliminary data.</text>
</comment>